<dbReference type="AlphaFoldDB" id="J7R9H8"/>
<sequence length="60" mass="6985">MIDITTVEGYDDFVKNHKDFLVVLPEHSAEHAKSYIIENSNHKVIANIDDSVRKYLINRK</sequence>
<gene>
    <name evidence="1" type="primary">KNAG0H00900</name>
    <name evidence="1" type="ordered locus">KNAG_0H00900</name>
</gene>
<accession>J7R9H8</accession>
<protein>
    <submittedName>
        <fullName evidence="1">Uncharacterized protein</fullName>
    </submittedName>
</protein>
<dbReference type="RefSeq" id="XP_022465750.1">
    <property type="nucleotide sequence ID" value="XM_022609345.1"/>
</dbReference>
<reference evidence="2" key="2">
    <citation type="submission" date="2012-08" db="EMBL/GenBank/DDBJ databases">
        <title>Genome sequence of Kazachstania naganishii.</title>
        <authorList>
            <person name="Gordon J.L."/>
            <person name="Armisen D."/>
            <person name="Proux-Wera E."/>
            <person name="OhEigeartaigh S.S."/>
            <person name="Byrne K.P."/>
            <person name="Wolfe K.H."/>
        </authorList>
    </citation>
    <scope>NUCLEOTIDE SEQUENCE [LARGE SCALE GENOMIC DNA]</scope>
    <source>
        <strain evidence="2">ATCC MYA-139 / BCRC 22969 / CBS 8797 / CCRC 22969 / KCTC 17520 / NBRC 10181 / NCYC 3082</strain>
    </source>
</reference>
<reference evidence="1 2" key="1">
    <citation type="journal article" date="2011" name="Proc. Natl. Acad. Sci. U.S.A.">
        <title>Evolutionary erosion of yeast sex chromosomes by mating-type switching accidents.</title>
        <authorList>
            <person name="Gordon J.L."/>
            <person name="Armisen D."/>
            <person name="Proux-Wera E."/>
            <person name="Oheigeartaigh S.S."/>
            <person name="Byrne K.P."/>
            <person name="Wolfe K.H."/>
        </authorList>
    </citation>
    <scope>NUCLEOTIDE SEQUENCE [LARGE SCALE GENOMIC DNA]</scope>
    <source>
        <strain evidence="2">ATCC MYA-139 / BCRC 22969 / CBS 8797 / CCRC 22969 / KCTC 17520 / NBRC 10181 / NCYC 3082</strain>
    </source>
</reference>
<name>J7R9H8_HUIN7</name>
<dbReference type="EMBL" id="HE978321">
    <property type="protein sequence ID" value="CCK71505.1"/>
    <property type="molecule type" value="Genomic_DNA"/>
</dbReference>
<keyword evidence="2" id="KW-1185">Reference proteome</keyword>
<proteinExistence type="predicted"/>
<dbReference type="GeneID" id="34527237"/>
<dbReference type="HOGENOM" id="CLU_2942085_0_0_1"/>
<evidence type="ECO:0000313" key="1">
    <source>
        <dbReference type="EMBL" id="CCK71505.1"/>
    </source>
</evidence>
<dbReference type="Proteomes" id="UP000006310">
    <property type="component" value="Chromosome 8"/>
</dbReference>
<evidence type="ECO:0000313" key="2">
    <source>
        <dbReference type="Proteomes" id="UP000006310"/>
    </source>
</evidence>
<dbReference type="KEGG" id="kng:KNAG_0H00900"/>
<organism evidence="1 2">
    <name type="scientific">Huiozyma naganishii (strain ATCC MYA-139 / BCRC 22969 / CBS 8797 / KCTC 17520 / NBRC 10181 / NCYC 3082 / Yp74L-3)</name>
    <name type="common">Yeast</name>
    <name type="synonym">Kazachstania naganishii</name>
    <dbReference type="NCBI Taxonomy" id="1071383"/>
    <lineage>
        <taxon>Eukaryota</taxon>
        <taxon>Fungi</taxon>
        <taxon>Dikarya</taxon>
        <taxon>Ascomycota</taxon>
        <taxon>Saccharomycotina</taxon>
        <taxon>Saccharomycetes</taxon>
        <taxon>Saccharomycetales</taxon>
        <taxon>Saccharomycetaceae</taxon>
        <taxon>Huiozyma</taxon>
    </lineage>
</organism>